<sequence length="433" mass="48055">MKWLDLLNMEYGECVVLGGGDRSLLMVDCGSVSQKLREGDVPLDAWLETIAARYEPAMERWFLLTHFHRDHLSGFQKLLESREGYFSRVFLPRAPVDSHGVPLLLEYALFAYLFAQPQSDAFQVNTWCVKAFRTLEQRLGQDRIFTLGAGDSFHFDGVEYQVLWPRVENYPFEPELAAAVEALNVLFASPFQPGCVKRFLEKKEEFLALYVKCGEAFSAPSRALPEKRRAYLEHLNQVLEDLESLREELGALPQAHDVREALENPLNAGAYTNGVNGASVVFHNGRKGGPSEQDILMTGDATPETLVEIMDQLHDGYYILKAPHHGTASGYSNLFSDMSAAHILISNGEYHAGGAIAQEYIDREDSVRHCTSTGACKWFRASQGCCNRLAYCYDQQGGPGLVIKCPGAANAKNVGCAIRVVGPTGQRGCLCDM</sequence>
<reference evidence="1" key="1">
    <citation type="journal article" date="2021" name="PeerJ">
        <title>Extensive microbial diversity within the chicken gut microbiome revealed by metagenomics and culture.</title>
        <authorList>
            <person name="Gilroy R."/>
            <person name="Ravi A."/>
            <person name="Getino M."/>
            <person name="Pursley I."/>
            <person name="Horton D.L."/>
            <person name="Alikhan N.F."/>
            <person name="Baker D."/>
            <person name="Gharbi K."/>
            <person name="Hall N."/>
            <person name="Watson M."/>
            <person name="Adriaenssens E.M."/>
            <person name="Foster-Nyarko E."/>
            <person name="Jarju S."/>
            <person name="Secka A."/>
            <person name="Antonio M."/>
            <person name="Oren A."/>
            <person name="Chaudhuri R.R."/>
            <person name="La Ragione R."/>
            <person name="Hildebrand F."/>
            <person name="Pallen M.J."/>
        </authorList>
    </citation>
    <scope>NUCLEOTIDE SEQUENCE</scope>
    <source>
        <strain evidence="1">ChiBcolR8-3208</strain>
    </source>
</reference>
<evidence type="ECO:0000313" key="1">
    <source>
        <dbReference type="EMBL" id="HJB38663.1"/>
    </source>
</evidence>
<dbReference type="Proteomes" id="UP000824214">
    <property type="component" value="Unassembled WGS sequence"/>
</dbReference>
<accession>A0A9D2M1K2</accession>
<gene>
    <name evidence="1" type="ORF">H9942_11465</name>
</gene>
<reference evidence="1" key="2">
    <citation type="submission" date="2021-04" db="EMBL/GenBank/DDBJ databases">
        <authorList>
            <person name="Gilroy R."/>
        </authorList>
    </citation>
    <scope>NUCLEOTIDE SEQUENCE</scope>
    <source>
        <strain evidence="1">ChiBcolR8-3208</strain>
    </source>
</reference>
<dbReference type="InterPro" id="IPR036866">
    <property type="entry name" value="RibonucZ/Hydroxyglut_hydro"/>
</dbReference>
<evidence type="ECO:0008006" key="3">
    <source>
        <dbReference type="Google" id="ProtNLM"/>
    </source>
</evidence>
<dbReference type="AlphaFoldDB" id="A0A9D2M1K2"/>
<dbReference type="Gene3D" id="3.60.15.10">
    <property type="entry name" value="Ribonuclease Z/Hydroxyacylglutathione hydrolase-like"/>
    <property type="match status" value="2"/>
</dbReference>
<organism evidence="1 2">
    <name type="scientific">Candidatus Acutalibacter ornithocaccae</name>
    <dbReference type="NCBI Taxonomy" id="2838416"/>
    <lineage>
        <taxon>Bacteria</taxon>
        <taxon>Bacillati</taxon>
        <taxon>Bacillota</taxon>
        <taxon>Clostridia</taxon>
        <taxon>Eubacteriales</taxon>
        <taxon>Acutalibacteraceae</taxon>
        <taxon>Acutalibacter</taxon>
    </lineage>
</organism>
<dbReference type="EMBL" id="DWXZ01000247">
    <property type="protein sequence ID" value="HJB38663.1"/>
    <property type="molecule type" value="Genomic_DNA"/>
</dbReference>
<dbReference type="SUPFAM" id="SSF56281">
    <property type="entry name" value="Metallo-hydrolase/oxidoreductase"/>
    <property type="match status" value="1"/>
</dbReference>
<protein>
    <recommendedName>
        <fullName evidence="3">Metallo-beta-lactamase domain-containing protein</fullName>
    </recommendedName>
</protein>
<comment type="caution">
    <text evidence="1">The sequence shown here is derived from an EMBL/GenBank/DDBJ whole genome shotgun (WGS) entry which is preliminary data.</text>
</comment>
<name>A0A9D2M1K2_9FIRM</name>
<evidence type="ECO:0000313" key="2">
    <source>
        <dbReference type="Proteomes" id="UP000824214"/>
    </source>
</evidence>
<proteinExistence type="predicted"/>